<reference evidence="1" key="1">
    <citation type="submission" date="2017-07" db="EMBL/GenBank/DDBJ databases">
        <authorList>
            <person name="Mikheyev A."/>
            <person name="Grau M."/>
        </authorList>
    </citation>
    <scope>NUCLEOTIDE SEQUENCE</scope>
    <source>
        <tissue evidence="1">Venom_gland</tissue>
    </source>
</reference>
<dbReference type="EMBL" id="IACJ01096377">
    <property type="protein sequence ID" value="LAA52329.1"/>
    <property type="molecule type" value="Transcribed_RNA"/>
</dbReference>
<reference evidence="1" key="2">
    <citation type="submission" date="2017-11" db="EMBL/GenBank/DDBJ databases">
        <title>Coralsnake Venomics: Analyses of Venom Gland Transcriptomes and Proteomes of Six Brazilian Taxa.</title>
        <authorList>
            <person name="Aird S.D."/>
            <person name="Jorge da Silva N."/>
            <person name="Qiu L."/>
            <person name="Villar-Briones A."/>
            <person name="Aparecida-Saddi V."/>
            <person name="Campos-Telles M.P."/>
            <person name="Grau M."/>
            <person name="Mikheyev A.S."/>
        </authorList>
    </citation>
    <scope>NUCLEOTIDE SEQUENCE</scope>
    <source>
        <tissue evidence="1">Venom_gland</tissue>
    </source>
</reference>
<organism evidence="1">
    <name type="scientific">Micrurus corallinus</name>
    <name type="common">Brazilian coral snake</name>
    <dbReference type="NCBI Taxonomy" id="54390"/>
    <lineage>
        <taxon>Eukaryota</taxon>
        <taxon>Metazoa</taxon>
        <taxon>Chordata</taxon>
        <taxon>Craniata</taxon>
        <taxon>Vertebrata</taxon>
        <taxon>Euteleostomi</taxon>
        <taxon>Lepidosauria</taxon>
        <taxon>Squamata</taxon>
        <taxon>Bifurcata</taxon>
        <taxon>Unidentata</taxon>
        <taxon>Episquamata</taxon>
        <taxon>Toxicofera</taxon>
        <taxon>Serpentes</taxon>
        <taxon>Colubroidea</taxon>
        <taxon>Elapidae</taxon>
        <taxon>Elapinae</taxon>
        <taxon>Micrurus</taxon>
    </lineage>
</organism>
<evidence type="ECO:0000313" key="1">
    <source>
        <dbReference type="EMBL" id="LAA52329.1"/>
    </source>
</evidence>
<proteinExistence type="predicted"/>
<protein>
    <submittedName>
        <fullName evidence="1">Uncharacterized protein</fullName>
    </submittedName>
</protein>
<accession>A0A2D4FXU5</accession>
<sequence>MEFKDWLSQKEIVSMRTANIAHSVKEFEGFLALSSGDRLQSFKTTKFPSFLKAGANPVHLLFESMLESCHEVFHFSGANLTVQALEVRTDVFDACAKRMNMQKS</sequence>
<name>A0A2D4FXU5_MICCO</name>
<dbReference type="AlphaFoldDB" id="A0A2D4FXU5"/>